<evidence type="ECO:0000313" key="1">
    <source>
        <dbReference type="EMBL" id="EIE88218.1"/>
    </source>
</evidence>
<protein>
    <submittedName>
        <fullName evidence="1">Uncharacterized protein</fullName>
    </submittedName>
</protein>
<dbReference type="AlphaFoldDB" id="I1CID8"/>
<dbReference type="RefSeq" id="XP_067523614.1">
    <property type="nucleotide sequence ID" value="XM_067667513.1"/>
</dbReference>
<organism evidence="1 2">
    <name type="scientific">Rhizopus delemar (strain RA 99-880 / ATCC MYA-4621 / FGSC 9543 / NRRL 43880)</name>
    <name type="common">Mucormycosis agent</name>
    <name type="synonym">Rhizopus arrhizus var. delemar</name>
    <dbReference type="NCBI Taxonomy" id="246409"/>
    <lineage>
        <taxon>Eukaryota</taxon>
        <taxon>Fungi</taxon>
        <taxon>Fungi incertae sedis</taxon>
        <taxon>Mucoromycota</taxon>
        <taxon>Mucoromycotina</taxon>
        <taxon>Mucoromycetes</taxon>
        <taxon>Mucorales</taxon>
        <taxon>Mucorineae</taxon>
        <taxon>Rhizopodaceae</taxon>
        <taxon>Rhizopus</taxon>
    </lineage>
</organism>
<keyword evidence="2" id="KW-1185">Reference proteome</keyword>
<sequence length="151" mass="17807">MAKSITENDFLRGGDLEYLQNDKKLLLQLRSEADFYGMDRMKNEIEEKIKNIDYAKQASKKRFELIPLETFQDMYGVSPNSNARYEIKGMNEGSEFIGMIKYFDHIWVCPRGIYSHRSEFACGRLCRNQFVEDRHGWRYIQKTSVLITIQG</sequence>
<evidence type="ECO:0000313" key="2">
    <source>
        <dbReference type="Proteomes" id="UP000009138"/>
    </source>
</evidence>
<accession>I1CID8</accession>
<dbReference type="GeneID" id="93619894"/>
<dbReference type="InParanoid" id="I1CID8"/>
<dbReference type="Proteomes" id="UP000009138">
    <property type="component" value="Unassembled WGS sequence"/>
</dbReference>
<dbReference type="EMBL" id="CH476742">
    <property type="protein sequence ID" value="EIE88218.1"/>
    <property type="molecule type" value="Genomic_DNA"/>
</dbReference>
<proteinExistence type="predicted"/>
<dbReference type="InterPro" id="IPR011333">
    <property type="entry name" value="SKP1/BTB/POZ_sf"/>
</dbReference>
<gene>
    <name evidence="1" type="ORF">RO3G_12929</name>
</gene>
<dbReference type="Gene3D" id="3.30.710.10">
    <property type="entry name" value="Potassium Channel Kv1.1, Chain A"/>
    <property type="match status" value="1"/>
</dbReference>
<reference evidence="1 2" key="1">
    <citation type="journal article" date="2009" name="PLoS Genet.">
        <title>Genomic analysis of the basal lineage fungus Rhizopus oryzae reveals a whole-genome duplication.</title>
        <authorList>
            <person name="Ma L.-J."/>
            <person name="Ibrahim A.S."/>
            <person name="Skory C."/>
            <person name="Grabherr M.G."/>
            <person name="Burger G."/>
            <person name="Butler M."/>
            <person name="Elias M."/>
            <person name="Idnurm A."/>
            <person name="Lang B.F."/>
            <person name="Sone T."/>
            <person name="Abe A."/>
            <person name="Calvo S.E."/>
            <person name="Corrochano L.M."/>
            <person name="Engels R."/>
            <person name="Fu J."/>
            <person name="Hansberg W."/>
            <person name="Kim J.-M."/>
            <person name="Kodira C.D."/>
            <person name="Koehrsen M.J."/>
            <person name="Liu B."/>
            <person name="Miranda-Saavedra D."/>
            <person name="O'Leary S."/>
            <person name="Ortiz-Castellanos L."/>
            <person name="Poulter R."/>
            <person name="Rodriguez-Romero J."/>
            <person name="Ruiz-Herrera J."/>
            <person name="Shen Y.-Q."/>
            <person name="Zeng Q."/>
            <person name="Galagan J."/>
            <person name="Birren B.W."/>
            <person name="Cuomo C.A."/>
            <person name="Wickes B.L."/>
        </authorList>
    </citation>
    <scope>NUCLEOTIDE SEQUENCE [LARGE SCALE GENOMIC DNA]</scope>
    <source>
        <strain evidence="2">RA 99-880 / ATCC MYA-4621 / FGSC 9543 / NRRL 43880</strain>
    </source>
</reference>
<name>I1CID8_RHIO9</name>
<dbReference type="VEuPathDB" id="FungiDB:RO3G_12929"/>